<comment type="subcellular location">
    <subcellularLocation>
        <location evidence="6">Cell membrane</location>
        <topology evidence="6">Multi-pass membrane protein</topology>
    </subcellularLocation>
    <subcellularLocation>
        <location evidence="1">Membrane</location>
        <topology evidence="1">Multi-pass membrane protein</topology>
    </subcellularLocation>
</comment>
<protein>
    <recommendedName>
        <fullName evidence="6">Transport permease protein</fullName>
    </recommendedName>
</protein>
<accession>A0A1H8WL63</accession>
<dbReference type="PANTHER" id="PTHR43229:SF2">
    <property type="entry name" value="NODULATION PROTEIN J"/>
    <property type="match status" value="1"/>
</dbReference>
<sequence length="271" mass="28755">MTATLALSGTFTLGFARGGAELRQFFRNREQVVFTFSLPAVLMILLGSILDGPTGQTGVSSGQLLAAGMIGSGIVSTSFNSVGIGIAADREMGALKRLHGTPMPPASYFIGKMIMVAVTSVAQTVLMAAVAMLLFGLSLPSDPAKWLTLVWVLLLGIVSCTLLGISISSLTRTATGTVAVVQLVYLVLQFISGVFVSPITHLPKIMVDIASFFPLKWICQGFRSVFLPADAATQEMAGSWELPMVALVLAAWCVVGLVLARLTFRWTNEKP</sequence>
<keyword evidence="6" id="KW-0813">Transport</keyword>
<dbReference type="OrthoDB" id="9786643at2"/>
<dbReference type="InterPro" id="IPR051784">
    <property type="entry name" value="Nod_factor_ABC_transporter"/>
</dbReference>
<evidence type="ECO:0000256" key="2">
    <source>
        <dbReference type="ARBA" id="ARBA00022692"/>
    </source>
</evidence>
<dbReference type="RefSeq" id="WP_091617356.1">
    <property type="nucleotide sequence ID" value="NZ_FOEF01000005.1"/>
</dbReference>
<organism evidence="8 9">
    <name type="scientific">Amycolatopsis saalfeldensis</name>
    <dbReference type="NCBI Taxonomy" id="394193"/>
    <lineage>
        <taxon>Bacteria</taxon>
        <taxon>Bacillati</taxon>
        <taxon>Actinomycetota</taxon>
        <taxon>Actinomycetes</taxon>
        <taxon>Pseudonocardiales</taxon>
        <taxon>Pseudonocardiaceae</taxon>
        <taxon>Amycolatopsis</taxon>
    </lineage>
</organism>
<dbReference type="InterPro" id="IPR013525">
    <property type="entry name" value="ABC2_TM"/>
</dbReference>
<feature type="transmembrane region" description="Helical" evidence="6">
    <location>
        <begin position="146"/>
        <end position="165"/>
    </location>
</feature>
<evidence type="ECO:0000256" key="4">
    <source>
        <dbReference type="ARBA" id="ARBA00023136"/>
    </source>
</evidence>
<dbReference type="GO" id="GO:0140359">
    <property type="term" value="F:ABC-type transporter activity"/>
    <property type="evidence" value="ECO:0007669"/>
    <property type="project" value="InterPro"/>
</dbReference>
<dbReference type="PANTHER" id="PTHR43229">
    <property type="entry name" value="NODULATION PROTEIN J"/>
    <property type="match status" value="1"/>
</dbReference>
<evidence type="ECO:0000256" key="6">
    <source>
        <dbReference type="RuleBase" id="RU361157"/>
    </source>
</evidence>
<evidence type="ECO:0000256" key="5">
    <source>
        <dbReference type="ARBA" id="ARBA00023251"/>
    </source>
</evidence>
<proteinExistence type="inferred from homology"/>
<dbReference type="InterPro" id="IPR047817">
    <property type="entry name" value="ABC2_TM_bact-type"/>
</dbReference>
<keyword evidence="4 6" id="KW-0472">Membrane</keyword>
<dbReference type="InterPro" id="IPR000412">
    <property type="entry name" value="ABC_2_transport"/>
</dbReference>
<evidence type="ECO:0000256" key="1">
    <source>
        <dbReference type="ARBA" id="ARBA00004141"/>
    </source>
</evidence>
<feature type="transmembrane region" description="Helical" evidence="6">
    <location>
        <begin position="62"/>
        <end position="88"/>
    </location>
</feature>
<evidence type="ECO:0000259" key="7">
    <source>
        <dbReference type="PROSITE" id="PS51012"/>
    </source>
</evidence>
<feature type="transmembrane region" description="Helical" evidence="6">
    <location>
        <begin position="32"/>
        <end position="50"/>
    </location>
</feature>
<keyword evidence="3 6" id="KW-1133">Transmembrane helix</keyword>
<evidence type="ECO:0000313" key="9">
    <source>
        <dbReference type="Proteomes" id="UP000198582"/>
    </source>
</evidence>
<name>A0A1H8WL63_9PSEU</name>
<dbReference type="PROSITE" id="PS51012">
    <property type="entry name" value="ABC_TM2"/>
    <property type="match status" value="1"/>
</dbReference>
<feature type="domain" description="ABC transmembrane type-2" evidence="7">
    <location>
        <begin position="30"/>
        <end position="267"/>
    </location>
</feature>
<keyword evidence="2 6" id="KW-0812">Transmembrane</keyword>
<dbReference type="Pfam" id="PF01061">
    <property type="entry name" value="ABC2_membrane"/>
    <property type="match status" value="1"/>
</dbReference>
<evidence type="ECO:0000256" key="3">
    <source>
        <dbReference type="ARBA" id="ARBA00022989"/>
    </source>
</evidence>
<evidence type="ECO:0000313" key="8">
    <source>
        <dbReference type="EMBL" id="SEP28187.1"/>
    </source>
</evidence>
<feature type="transmembrane region" description="Helical" evidence="6">
    <location>
        <begin position="109"/>
        <end position="134"/>
    </location>
</feature>
<gene>
    <name evidence="8" type="ORF">SAMN04489732_105285</name>
</gene>
<dbReference type="GO" id="GO:0043190">
    <property type="term" value="C:ATP-binding cassette (ABC) transporter complex"/>
    <property type="evidence" value="ECO:0007669"/>
    <property type="project" value="InterPro"/>
</dbReference>
<dbReference type="EMBL" id="FOEF01000005">
    <property type="protein sequence ID" value="SEP28187.1"/>
    <property type="molecule type" value="Genomic_DNA"/>
</dbReference>
<keyword evidence="5" id="KW-0046">Antibiotic resistance</keyword>
<keyword evidence="9" id="KW-1185">Reference proteome</keyword>
<dbReference type="PIRSF" id="PIRSF006648">
    <property type="entry name" value="DrrB"/>
    <property type="match status" value="1"/>
</dbReference>
<feature type="transmembrane region" description="Helical" evidence="6">
    <location>
        <begin position="244"/>
        <end position="264"/>
    </location>
</feature>
<reference evidence="8 9" key="1">
    <citation type="submission" date="2016-10" db="EMBL/GenBank/DDBJ databases">
        <authorList>
            <person name="de Groot N.N."/>
        </authorList>
    </citation>
    <scope>NUCLEOTIDE SEQUENCE [LARGE SCALE GENOMIC DNA]</scope>
    <source>
        <strain evidence="8 9">DSM 44993</strain>
    </source>
</reference>
<feature type="transmembrane region" description="Helical" evidence="6">
    <location>
        <begin position="177"/>
        <end position="196"/>
    </location>
</feature>
<dbReference type="AlphaFoldDB" id="A0A1H8WL63"/>
<dbReference type="Proteomes" id="UP000198582">
    <property type="component" value="Unassembled WGS sequence"/>
</dbReference>
<comment type="similarity">
    <text evidence="6">Belongs to the ABC-2 integral membrane protein family.</text>
</comment>
<dbReference type="GO" id="GO:0046677">
    <property type="term" value="P:response to antibiotic"/>
    <property type="evidence" value="ECO:0007669"/>
    <property type="project" value="UniProtKB-KW"/>
</dbReference>
<keyword evidence="6" id="KW-1003">Cell membrane</keyword>
<dbReference type="STRING" id="394193.SAMN04489732_105285"/>